<feature type="domain" description="KIB1-4 beta-propeller" evidence="1">
    <location>
        <begin position="78"/>
        <end position="232"/>
    </location>
</feature>
<accession>A0A0D9X400</accession>
<sequence>MAQLHGGWDELPSDLLARIADGLSIPTYTLLRAVCTALPMAASSLLVDLGNHRCSFWFVSTSISTVLQYQMSLQASSISPTKRCVGSGDGWVAVVQGLNCSGPVNPLTSMYIPFNSFPQLGKNMEVSKVVYHMFTIVANAVGATPTPAMMTLTYTTKGNARWTDTECRRLAQQDHIADIVYHKKAVYCLTGSGDVLILRLPGHRRRQSASFEPLFDKASRQHGVLSHGCVCATIRHDPRLCRYQELGGM</sequence>
<keyword evidence="3" id="KW-1185">Reference proteome</keyword>
<reference evidence="2" key="3">
    <citation type="submission" date="2015-04" db="UniProtKB">
        <authorList>
            <consortium name="EnsemblPlants"/>
        </authorList>
    </citation>
    <scope>IDENTIFICATION</scope>
</reference>
<name>A0A0D9X400_9ORYZ</name>
<dbReference type="PANTHER" id="PTHR34708">
    <property type="entry name" value="OS07G0440000 PROTEIN"/>
    <property type="match status" value="1"/>
</dbReference>
<evidence type="ECO:0000259" key="1">
    <source>
        <dbReference type="Pfam" id="PF03478"/>
    </source>
</evidence>
<dbReference type="EnsemblPlants" id="LPERR08G01840.1">
    <property type="protein sequence ID" value="LPERR08G01840.1"/>
    <property type="gene ID" value="LPERR08G01840"/>
</dbReference>
<dbReference type="Pfam" id="PF03478">
    <property type="entry name" value="Beta-prop_KIB1-4"/>
    <property type="match status" value="1"/>
</dbReference>
<protein>
    <recommendedName>
        <fullName evidence="1">KIB1-4 beta-propeller domain-containing protein</fullName>
    </recommendedName>
</protein>
<reference evidence="3" key="2">
    <citation type="submission" date="2013-12" db="EMBL/GenBank/DDBJ databases">
        <authorList>
            <person name="Yu Y."/>
            <person name="Lee S."/>
            <person name="de Baynast K."/>
            <person name="Wissotski M."/>
            <person name="Liu L."/>
            <person name="Talag J."/>
            <person name="Goicoechea J."/>
            <person name="Angelova A."/>
            <person name="Jetty R."/>
            <person name="Kudrna D."/>
            <person name="Golser W."/>
            <person name="Rivera L."/>
            <person name="Zhang J."/>
            <person name="Wing R."/>
        </authorList>
    </citation>
    <scope>NUCLEOTIDE SEQUENCE</scope>
</reference>
<evidence type="ECO:0000313" key="3">
    <source>
        <dbReference type="Proteomes" id="UP000032180"/>
    </source>
</evidence>
<reference evidence="2 3" key="1">
    <citation type="submission" date="2012-08" db="EMBL/GenBank/DDBJ databases">
        <title>Oryza genome evolution.</title>
        <authorList>
            <person name="Wing R.A."/>
        </authorList>
    </citation>
    <scope>NUCLEOTIDE SEQUENCE</scope>
</reference>
<dbReference type="PANTHER" id="PTHR34708:SF1">
    <property type="entry name" value="OS08G0126400 PROTEIN"/>
    <property type="match status" value="1"/>
</dbReference>
<dbReference type="Proteomes" id="UP000032180">
    <property type="component" value="Chromosome 8"/>
</dbReference>
<dbReference type="HOGENOM" id="CLU_041219_0_0_1"/>
<organism evidence="2 3">
    <name type="scientific">Leersia perrieri</name>
    <dbReference type="NCBI Taxonomy" id="77586"/>
    <lineage>
        <taxon>Eukaryota</taxon>
        <taxon>Viridiplantae</taxon>
        <taxon>Streptophyta</taxon>
        <taxon>Embryophyta</taxon>
        <taxon>Tracheophyta</taxon>
        <taxon>Spermatophyta</taxon>
        <taxon>Magnoliopsida</taxon>
        <taxon>Liliopsida</taxon>
        <taxon>Poales</taxon>
        <taxon>Poaceae</taxon>
        <taxon>BOP clade</taxon>
        <taxon>Oryzoideae</taxon>
        <taxon>Oryzeae</taxon>
        <taxon>Oryzinae</taxon>
        <taxon>Leersia</taxon>
    </lineage>
</organism>
<dbReference type="InterPro" id="IPR005174">
    <property type="entry name" value="KIB1-4_b-propeller"/>
</dbReference>
<dbReference type="Gramene" id="LPERR08G01840.1">
    <property type="protein sequence ID" value="LPERR08G01840.1"/>
    <property type="gene ID" value="LPERR08G01840"/>
</dbReference>
<evidence type="ECO:0000313" key="2">
    <source>
        <dbReference type="EnsemblPlants" id="LPERR08G01840.1"/>
    </source>
</evidence>
<proteinExistence type="predicted"/>
<dbReference type="AlphaFoldDB" id="A0A0D9X400"/>